<sequence>MVSSFLPKRTVCLRPLDGLLSRWPLSLDELDEQPPSSLDGQPLDGQPNDPSLSRWTISPIPQRTDFPLSLDRRISLPPDGRMVPSLPQ</sequence>
<keyword evidence="3" id="KW-1185">Reference proteome</keyword>
<protein>
    <submittedName>
        <fullName evidence="2">Uncharacterized protein</fullName>
    </submittedName>
</protein>
<evidence type="ECO:0000313" key="3">
    <source>
        <dbReference type="Proteomes" id="UP000054477"/>
    </source>
</evidence>
<dbReference type="AlphaFoldDB" id="A0A0C9WUA6"/>
<dbReference type="Proteomes" id="UP000054477">
    <property type="component" value="Unassembled WGS sequence"/>
</dbReference>
<gene>
    <name evidence="2" type="ORF">K443DRAFT_11139</name>
</gene>
<dbReference type="EMBL" id="KN838743">
    <property type="protein sequence ID" value="KIJ95790.1"/>
    <property type="molecule type" value="Genomic_DNA"/>
</dbReference>
<dbReference type="HOGENOM" id="CLU_2469445_0_0_1"/>
<feature type="compositionally biased region" description="Polar residues" evidence="1">
    <location>
        <begin position="48"/>
        <end position="61"/>
    </location>
</feature>
<reference evidence="3" key="2">
    <citation type="submission" date="2015-01" db="EMBL/GenBank/DDBJ databases">
        <title>Evolutionary Origins and Diversification of the Mycorrhizal Mutualists.</title>
        <authorList>
            <consortium name="DOE Joint Genome Institute"/>
            <consortium name="Mycorrhizal Genomics Consortium"/>
            <person name="Kohler A."/>
            <person name="Kuo A."/>
            <person name="Nagy L.G."/>
            <person name="Floudas D."/>
            <person name="Copeland A."/>
            <person name="Barry K.W."/>
            <person name="Cichocki N."/>
            <person name="Veneault-Fourrey C."/>
            <person name="LaButti K."/>
            <person name="Lindquist E.A."/>
            <person name="Lipzen A."/>
            <person name="Lundell T."/>
            <person name="Morin E."/>
            <person name="Murat C."/>
            <person name="Riley R."/>
            <person name="Ohm R."/>
            <person name="Sun H."/>
            <person name="Tunlid A."/>
            <person name="Henrissat B."/>
            <person name="Grigoriev I.V."/>
            <person name="Hibbett D.S."/>
            <person name="Martin F."/>
        </authorList>
    </citation>
    <scope>NUCLEOTIDE SEQUENCE [LARGE SCALE GENOMIC DNA]</scope>
    <source>
        <strain evidence="3">LaAM-08-1</strain>
    </source>
</reference>
<name>A0A0C9WUA6_9AGAR</name>
<evidence type="ECO:0000256" key="1">
    <source>
        <dbReference type="SAM" id="MobiDB-lite"/>
    </source>
</evidence>
<reference evidence="2 3" key="1">
    <citation type="submission" date="2014-04" db="EMBL/GenBank/DDBJ databases">
        <authorList>
            <consortium name="DOE Joint Genome Institute"/>
            <person name="Kuo A."/>
            <person name="Kohler A."/>
            <person name="Nagy L.G."/>
            <person name="Floudas D."/>
            <person name="Copeland A."/>
            <person name="Barry K.W."/>
            <person name="Cichocki N."/>
            <person name="Veneault-Fourrey C."/>
            <person name="LaButti K."/>
            <person name="Lindquist E.A."/>
            <person name="Lipzen A."/>
            <person name="Lundell T."/>
            <person name="Morin E."/>
            <person name="Murat C."/>
            <person name="Sun H."/>
            <person name="Tunlid A."/>
            <person name="Henrissat B."/>
            <person name="Grigoriev I.V."/>
            <person name="Hibbett D.S."/>
            <person name="Martin F."/>
            <person name="Nordberg H.P."/>
            <person name="Cantor M.N."/>
            <person name="Hua S.X."/>
        </authorList>
    </citation>
    <scope>NUCLEOTIDE SEQUENCE [LARGE SCALE GENOMIC DNA]</scope>
    <source>
        <strain evidence="2 3">LaAM-08-1</strain>
    </source>
</reference>
<organism evidence="2 3">
    <name type="scientific">Laccaria amethystina LaAM-08-1</name>
    <dbReference type="NCBI Taxonomy" id="1095629"/>
    <lineage>
        <taxon>Eukaryota</taxon>
        <taxon>Fungi</taxon>
        <taxon>Dikarya</taxon>
        <taxon>Basidiomycota</taxon>
        <taxon>Agaricomycotina</taxon>
        <taxon>Agaricomycetes</taxon>
        <taxon>Agaricomycetidae</taxon>
        <taxon>Agaricales</taxon>
        <taxon>Agaricineae</taxon>
        <taxon>Hydnangiaceae</taxon>
        <taxon>Laccaria</taxon>
    </lineage>
</organism>
<accession>A0A0C9WUA6</accession>
<proteinExistence type="predicted"/>
<feature type="region of interest" description="Disordered" evidence="1">
    <location>
        <begin position="29"/>
        <end position="88"/>
    </location>
</feature>
<evidence type="ECO:0000313" key="2">
    <source>
        <dbReference type="EMBL" id="KIJ95790.1"/>
    </source>
</evidence>